<proteinExistence type="predicted"/>
<dbReference type="AlphaFoldDB" id="A0AAP2E4G0"/>
<accession>A0AAP2E4G0</accession>
<gene>
    <name evidence="1" type="ORF">KK062_25235</name>
</gene>
<organism evidence="1 2">
    <name type="scientific">Dawidia cretensis</name>
    <dbReference type="NCBI Taxonomy" id="2782350"/>
    <lineage>
        <taxon>Bacteria</taxon>
        <taxon>Pseudomonadati</taxon>
        <taxon>Bacteroidota</taxon>
        <taxon>Cytophagia</taxon>
        <taxon>Cytophagales</taxon>
        <taxon>Chryseotaleaceae</taxon>
        <taxon>Dawidia</taxon>
    </lineage>
</organism>
<protein>
    <submittedName>
        <fullName evidence="1">Uncharacterized protein</fullName>
    </submittedName>
</protein>
<evidence type="ECO:0000313" key="2">
    <source>
        <dbReference type="Proteomes" id="UP001319080"/>
    </source>
</evidence>
<name>A0AAP2E4G0_9BACT</name>
<sequence>MTLSLFPERMPVVAVKKLIWCMRADGRMPPTAAGGQLLQQPVSESAMATSPARVPMMYFSSGVTSYVKA</sequence>
<evidence type="ECO:0000313" key="1">
    <source>
        <dbReference type="EMBL" id="MBT1711572.1"/>
    </source>
</evidence>
<keyword evidence="2" id="KW-1185">Reference proteome</keyword>
<dbReference type="Proteomes" id="UP001319080">
    <property type="component" value="Unassembled WGS sequence"/>
</dbReference>
<dbReference type="RefSeq" id="WP_254087141.1">
    <property type="nucleotide sequence ID" value="NZ_JAHESE010000036.1"/>
</dbReference>
<reference evidence="1 2" key="1">
    <citation type="submission" date="2021-05" db="EMBL/GenBank/DDBJ databases">
        <title>A Polyphasic approach of four new species of the genus Ohtaekwangia: Ohtaekwangia histidinii sp. nov., Ohtaekwangia cretensis sp. nov., Ohtaekwangia indiensis sp. nov., Ohtaekwangia reichenbachii sp. nov. from diverse environment.</title>
        <authorList>
            <person name="Octaviana S."/>
        </authorList>
    </citation>
    <scope>NUCLEOTIDE SEQUENCE [LARGE SCALE GENOMIC DNA]</scope>
    <source>
        <strain evidence="1 2">PWU5</strain>
    </source>
</reference>
<comment type="caution">
    <text evidence="1">The sequence shown here is derived from an EMBL/GenBank/DDBJ whole genome shotgun (WGS) entry which is preliminary data.</text>
</comment>
<dbReference type="EMBL" id="JAHESE010000036">
    <property type="protein sequence ID" value="MBT1711572.1"/>
    <property type="molecule type" value="Genomic_DNA"/>
</dbReference>